<dbReference type="RefSeq" id="WP_348713949.1">
    <property type="nucleotide sequence ID" value="NZ_CAXJIO010000003.1"/>
</dbReference>
<feature type="domain" description="AB hydrolase-1" evidence="1">
    <location>
        <begin position="55"/>
        <end position="195"/>
    </location>
</feature>
<reference evidence="2 3" key="1">
    <citation type="submission" date="2024-05" db="EMBL/GenBank/DDBJ databases">
        <authorList>
            <person name="Duchaud E."/>
        </authorList>
    </citation>
    <scope>NUCLEOTIDE SEQUENCE [LARGE SCALE GENOMIC DNA]</scope>
    <source>
        <strain evidence="2">Ena-SAMPLE-TAB-13-05-2024-13:56:06:370-140308</strain>
    </source>
</reference>
<dbReference type="SUPFAM" id="SSF53474">
    <property type="entry name" value="alpha/beta-Hydrolases"/>
    <property type="match status" value="1"/>
</dbReference>
<name>A0ABM9P768_9FLAO</name>
<organism evidence="2 3">
    <name type="scientific">Tenacibaculum polynesiense</name>
    <dbReference type="NCBI Taxonomy" id="3137857"/>
    <lineage>
        <taxon>Bacteria</taxon>
        <taxon>Pseudomonadati</taxon>
        <taxon>Bacteroidota</taxon>
        <taxon>Flavobacteriia</taxon>
        <taxon>Flavobacteriales</taxon>
        <taxon>Flavobacteriaceae</taxon>
        <taxon>Tenacibaculum</taxon>
    </lineage>
</organism>
<keyword evidence="2" id="KW-0378">Hydrolase</keyword>
<sequence>MKTIVYLTTILLLLGLNTYSQASHKSFNEELVITINKDSISGYALIANGNELKETVILLHGLPGHEKNLDLAEKIRQNGKNVIYFNYRGSWGSQGEFLYSNCLEDISKVIDYLSSDIISKKLRVKKNSFILIGHSLGGGIAVLQGIKDQRVIKIIALSSFNAGEELKNNNSPDELVGFQDYLNKQFMLNIDSKKFLSQIINHKQQWNLTSINTLEITKPFIFIDENNRNEYWIKKIKKGEYLVLDSDHSFSDKRNELSLEIIKWLDKN</sequence>
<proteinExistence type="predicted"/>
<dbReference type="EMBL" id="CAXJIO010000003">
    <property type="protein sequence ID" value="CAL2101228.1"/>
    <property type="molecule type" value="Genomic_DNA"/>
</dbReference>
<dbReference type="Pfam" id="PF00561">
    <property type="entry name" value="Abhydrolase_1"/>
    <property type="match status" value="1"/>
</dbReference>
<keyword evidence="3" id="KW-1185">Reference proteome</keyword>
<evidence type="ECO:0000313" key="3">
    <source>
        <dbReference type="Proteomes" id="UP001497527"/>
    </source>
</evidence>
<dbReference type="Gene3D" id="3.40.50.1820">
    <property type="entry name" value="alpha/beta hydrolase"/>
    <property type="match status" value="1"/>
</dbReference>
<dbReference type="GO" id="GO:0016787">
    <property type="term" value="F:hydrolase activity"/>
    <property type="evidence" value="ECO:0007669"/>
    <property type="project" value="UniProtKB-KW"/>
</dbReference>
<comment type="caution">
    <text evidence="2">The sequence shown here is derived from an EMBL/GenBank/DDBJ whole genome shotgun (WGS) entry which is preliminary data.</text>
</comment>
<dbReference type="InterPro" id="IPR029058">
    <property type="entry name" value="AB_hydrolase_fold"/>
</dbReference>
<dbReference type="Proteomes" id="UP001497527">
    <property type="component" value="Unassembled WGS sequence"/>
</dbReference>
<dbReference type="PANTHER" id="PTHR12277:SF81">
    <property type="entry name" value="PROTEIN ABHD13"/>
    <property type="match status" value="1"/>
</dbReference>
<dbReference type="InterPro" id="IPR000073">
    <property type="entry name" value="AB_hydrolase_1"/>
</dbReference>
<evidence type="ECO:0000313" key="2">
    <source>
        <dbReference type="EMBL" id="CAL2101228.1"/>
    </source>
</evidence>
<protein>
    <submittedName>
        <fullName evidence="2">Hydrolase_4 domain-containing protein</fullName>
    </submittedName>
</protein>
<evidence type="ECO:0000259" key="1">
    <source>
        <dbReference type="Pfam" id="PF00561"/>
    </source>
</evidence>
<dbReference type="PANTHER" id="PTHR12277">
    <property type="entry name" value="ALPHA/BETA HYDROLASE DOMAIN-CONTAINING PROTEIN"/>
    <property type="match status" value="1"/>
</dbReference>
<gene>
    <name evidence="2" type="ORF">T190423A01A_120015</name>
</gene>
<accession>A0ABM9P768</accession>